<evidence type="ECO:0000256" key="1">
    <source>
        <dbReference type="SAM" id="MobiDB-lite"/>
    </source>
</evidence>
<name>A0A239YZD8_9STAP</name>
<dbReference type="RefSeq" id="WP_095087307.1">
    <property type="nucleotide sequence ID" value="NZ_BMDM01000002.1"/>
</dbReference>
<feature type="compositionally biased region" description="Basic and acidic residues" evidence="1">
    <location>
        <begin position="240"/>
        <end position="256"/>
    </location>
</feature>
<evidence type="ECO:0000313" key="3">
    <source>
        <dbReference type="EMBL" id="SNV63614.1"/>
    </source>
</evidence>
<feature type="region of interest" description="Disordered" evidence="1">
    <location>
        <begin position="22"/>
        <end position="51"/>
    </location>
</feature>
<dbReference type="OrthoDB" id="2413866at2"/>
<proteinExistence type="predicted"/>
<feature type="chain" id="PRO_5038598426" description="Lipoprotein" evidence="2">
    <location>
        <begin position="19"/>
        <end position="265"/>
    </location>
</feature>
<evidence type="ECO:0000313" key="4">
    <source>
        <dbReference type="Proteomes" id="UP000242084"/>
    </source>
</evidence>
<dbReference type="EMBL" id="LT906462">
    <property type="protein sequence ID" value="SNV63614.1"/>
    <property type="molecule type" value="Genomic_DNA"/>
</dbReference>
<feature type="signal peptide" evidence="2">
    <location>
        <begin position="1"/>
        <end position="18"/>
    </location>
</feature>
<sequence>MKFRVLGSLFLSSTLLLGACGNGGDNSAKKEDTKSSSQVVKDLQSNAKDVKSYHTDNKIDVSAKGEQSQKVKVGMDVDEKETAKLQMDQADQKMTIYVQGKKMVAKANGQWIDLSSQVENMDIDSSLKQLNYEKYAKTLKPFEDAKAKKVDDGYELTYKIKNKEDFTKLANASGNKDQLKQFKSQVDKITGNAVLKVNKDNQIKSYKLNAKLTKDDKTANMKTDVTYNKINKVDEIKLPDEAKNAKKIEDMQKDSSSESSSQQAS</sequence>
<dbReference type="Pfam" id="PF20316">
    <property type="entry name" value="DUF6612"/>
    <property type="match status" value="1"/>
</dbReference>
<keyword evidence="2" id="KW-0732">Signal</keyword>
<feature type="compositionally biased region" description="Polar residues" evidence="1">
    <location>
        <begin position="35"/>
        <end position="47"/>
    </location>
</feature>
<dbReference type="Gene3D" id="2.50.20.20">
    <property type="match status" value="1"/>
</dbReference>
<evidence type="ECO:0008006" key="5">
    <source>
        <dbReference type="Google" id="ProtNLM"/>
    </source>
</evidence>
<evidence type="ECO:0000256" key="2">
    <source>
        <dbReference type="SAM" id="SignalP"/>
    </source>
</evidence>
<reference evidence="3 4" key="1">
    <citation type="submission" date="2017-06" db="EMBL/GenBank/DDBJ databases">
        <authorList>
            <consortium name="Pathogen Informatics"/>
        </authorList>
    </citation>
    <scope>NUCLEOTIDE SEQUENCE [LARGE SCALE GENOMIC DNA]</scope>
    <source>
        <strain evidence="3 4">NCTC13839</strain>
    </source>
</reference>
<gene>
    <name evidence="3" type="ORF">SAMEA4384403_00959</name>
</gene>
<dbReference type="Proteomes" id="UP000242084">
    <property type="component" value="Chromosome 1"/>
</dbReference>
<dbReference type="AlphaFoldDB" id="A0A239YZD8"/>
<organism evidence="3 4">
    <name type="scientific">Mammaliicoccus stepanovicii</name>
    <dbReference type="NCBI Taxonomy" id="643214"/>
    <lineage>
        <taxon>Bacteria</taxon>
        <taxon>Bacillati</taxon>
        <taxon>Bacillota</taxon>
        <taxon>Bacilli</taxon>
        <taxon>Bacillales</taxon>
        <taxon>Staphylococcaceae</taxon>
        <taxon>Mammaliicoccus</taxon>
    </lineage>
</organism>
<accession>A0A239YZD8</accession>
<protein>
    <recommendedName>
        <fullName evidence="5">Lipoprotein</fullName>
    </recommendedName>
</protein>
<feature type="region of interest" description="Disordered" evidence="1">
    <location>
        <begin position="240"/>
        <end position="265"/>
    </location>
</feature>
<keyword evidence="4" id="KW-1185">Reference proteome</keyword>
<dbReference type="InterPro" id="IPR046720">
    <property type="entry name" value="DUF6612"/>
</dbReference>
<dbReference type="PROSITE" id="PS51257">
    <property type="entry name" value="PROKAR_LIPOPROTEIN"/>
    <property type="match status" value="1"/>
</dbReference>
<dbReference type="KEGG" id="sste:SAMEA4384403_0959"/>